<proteinExistence type="predicted"/>
<organism evidence="1 2">
    <name type="scientific">Pisum sativum</name>
    <name type="common">Garden pea</name>
    <name type="synonym">Lathyrus oleraceus</name>
    <dbReference type="NCBI Taxonomy" id="3888"/>
    <lineage>
        <taxon>Eukaryota</taxon>
        <taxon>Viridiplantae</taxon>
        <taxon>Streptophyta</taxon>
        <taxon>Embryophyta</taxon>
        <taxon>Tracheophyta</taxon>
        <taxon>Spermatophyta</taxon>
        <taxon>Magnoliopsida</taxon>
        <taxon>eudicotyledons</taxon>
        <taxon>Gunneridae</taxon>
        <taxon>Pentapetalae</taxon>
        <taxon>rosids</taxon>
        <taxon>fabids</taxon>
        <taxon>Fabales</taxon>
        <taxon>Fabaceae</taxon>
        <taxon>Papilionoideae</taxon>
        <taxon>50 kb inversion clade</taxon>
        <taxon>NPAAA clade</taxon>
        <taxon>Hologalegina</taxon>
        <taxon>IRL clade</taxon>
        <taxon>Fabeae</taxon>
        <taxon>Lathyrus</taxon>
    </lineage>
</organism>
<gene>
    <name evidence="1" type="ORF">KIW84_021320</name>
</gene>
<dbReference type="CDD" id="cd06222">
    <property type="entry name" value="RNase_H_like"/>
    <property type="match status" value="1"/>
</dbReference>
<protein>
    <submittedName>
        <fullName evidence="1">Uncharacterized protein</fullName>
    </submittedName>
</protein>
<dbReference type="InterPro" id="IPR053151">
    <property type="entry name" value="RNase_H-like"/>
</dbReference>
<dbReference type="AlphaFoldDB" id="A0A9D4YD73"/>
<dbReference type="Gene3D" id="3.30.420.10">
    <property type="entry name" value="Ribonuclease H-like superfamily/Ribonuclease H"/>
    <property type="match status" value="1"/>
</dbReference>
<dbReference type="Proteomes" id="UP001058974">
    <property type="component" value="Chromosome 2"/>
</dbReference>
<dbReference type="Gramene" id="Psat02G0132000-T1">
    <property type="protein sequence ID" value="KAI5434431.1"/>
    <property type="gene ID" value="KIW84_021320"/>
</dbReference>
<comment type="caution">
    <text evidence="1">The sequence shown here is derived from an EMBL/GenBank/DDBJ whole genome shotgun (WGS) entry which is preliminary data.</text>
</comment>
<sequence length="332" mass="37323">MTVPSHVLYADDIMVFCKGGACSIQAIKTMFQSLESQPFIYRGQTGFGKIDYPKVSYYISNREWSFPQSIVMIFPSIYNLLAKIIIPIKEKEEDCIWNPIEDGILTTKVAYKFKQARNRLRFNNIMTHWKTTFNAIIAEVSRLGNVSLKIGFIAMFDSNIVNGFNVKLNPPKSCIVKDFLWHPPILSWVKCNTDGASVGVSGVAACGGIYRDHSGNHLGRFSMSIGVGNALMTELTTATMTIEIAKDKNWNHLCNEIDNPLMSYDFDEASNDVEVEEIVDIPVEVKVVDDIPDTVEVEEVMANTSQRPQRTKARPKILQDYEVVGDDEVTTD</sequence>
<name>A0A9D4YD73_PEA</name>
<evidence type="ECO:0000313" key="2">
    <source>
        <dbReference type="Proteomes" id="UP001058974"/>
    </source>
</evidence>
<dbReference type="InterPro" id="IPR044730">
    <property type="entry name" value="RNase_H-like_dom_plant"/>
</dbReference>
<reference evidence="1 2" key="1">
    <citation type="journal article" date="2022" name="Nat. Genet.">
        <title>Improved pea reference genome and pan-genome highlight genomic features and evolutionary characteristics.</title>
        <authorList>
            <person name="Yang T."/>
            <person name="Liu R."/>
            <person name="Luo Y."/>
            <person name="Hu S."/>
            <person name="Wang D."/>
            <person name="Wang C."/>
            <person name="Pandey M.K."/>
            <person name="Ge S."/>
            <person name="Xu Q."/>
            <person name="Li N."/>
            <person name="Li G."/>
            <person name="Huang Y."/>
            <person name="Saxena R.K."/>
            <person name="Ji Y."/>
            <person name="Li M."/>
            <person name="Yan X."/>
            <person name="He Y."/>
            <person name="Liu Y."/>
            <person name="Wang X."/>
            <person name="Xiang C."/>
            <person name="Varshney R.K."/>
            <person name="Ding H."/>
            <person name="Gao S."/>
            <person name="Zong X."/>
        </authorList>
    </citation>
    <scope>NUCLEOTIDE SEQUENCE [LARGE SCALE GENOMIC DNA]</scope>
    <source>
        <strain evidence="1 2">cv. Zhongwan 6</strain>
    </source>
</reference>
<accession>A0A9D4YD73</accession>
<dbReference type="PANTHER" id="PTHR47723:SF23">
    <property type="entry name" value="REVERSE TRANSCRIPTASE-LIKE PROTEIN"/>
    <property type="match status" value="1"/>
</dbReference>
<dbReference type="PANTHER" id="PTHR47723">
    <property type="entry name" value="OS05G0353850 PROTEIN"/>
    <property type="match status" value="1"/>
</dbReference>
<evidence type="ECO:0000313" key="1">
    <source>
        <dbReference type="EMBL" id="KAI5434431.1"/>
    </source>
</evidence>
<keyword evidence="2" id="KW-1185">Reference proteome</keyword>
<dbReference type="EMBL" id="JAMSHJ010000002">
    <property type="protein sequence ID" value="KAI5434431.1"/>
    <property type="molecule type" value="Genomic_DNA"/>
</dbReference>
<dbReference type="GO" id="GO:0003676">
    <property type="term" value="F:nucleic acid binding"/>
    <property type="evidence" value="ECO:0007669"/>
    <property type="project" value="InterPro"/>
</dbReference>
<dbReference type="InterPro" id="IPR036397">
    <property type="entry name" value="RNaseH_sf"/>
</dbReference>